<proteinExistence type="predicted"/>
<evidence type="ECO:0000313" key="2">
    <source>
        <dbReference type="EMBL" id="MUI11360.1"/>
    </source>
</evidence>
<sequence>MQLNPHILKHHHITLNVGGAQEDYDFHTKVLGLKSVKKTGLYDGSTPIYHLYYGNDLGDESTLVTCFPMRQSGRKATRGSGQIKTLALSVPQSSLAFWRSHLGEQGFHVTQTERFGEQLLRFAHPCGIEYELVGIDDDDRLPYSNGVIPSEFGIRGTHGITVSVQQMDNSDEFMQLGWSGKNRRHDGDFVRYEVGEGGSGTIIDFEVEPNLPQGSWLYGEGTVHHCAFKVSDLTVQKDVKFHLEGLGLTDVSDRKDRGYFDSIYVRTPGGAMFEATVSKPEGFLVDESYENLGKTLQVPPIFAAQAAAMTGYLEPLKF</sequence>
<dbReference type="RefSeq" id="WP_155707361.1">
    <property type="nucleotide sequence ID" value="NZ_BMWU01000016.1"/>
</dbReference>
<dbReference type="Proteomes" id="UP000431684">
    <property type="component" value="Unassembled WGS sequence"/>
</dbReference>
<dbReference type="SUPFAM" id="SSF54593">
    <property type="entry name" value="Glyoxalase/Bleomycin resistance protein/Dihydroxybiphenyl dioxygenase"/>
    <property type="match status" value="1"/>
</dbReference>
<feature type="domain" description="VOC" evidence="1">
    <location>
        <begin position="9"/>
        <end position="135"/>
    </location>
</feature>
<feature type="domain" description="VOC" evidence="1">
    <location>
        <begin position="156"/>
        <end position="278"/>
    </location>
</feature>
<comment type="caution">
    <text evidence="2">The sequence shown here is derived from an EMBL/GenBank/DDBJ whole genome shotgun (WGS) entry which is preliminary data.</text>
</comment>
<dbReference type="PROSITE" id="PS51819">
    <property type="entry name" value="VOC"/>
    <property type="match status" value="2"/>
</dbReference>
<dbReference type="OrthoDB" id="9795618at2"/>
<name>A0A6I3X9S0_9BURK</name>
<reference evidence="2 3" key="1">
    <citation type="submission" date="2019-11" db="EMBL/GenBank/DDBJ databases">
        <title>Draft Genome Sequences of Six Type Strains of the Genus Massilia.</title>
        <authorList>
            <person name="Miess H."/>
            <person name="Frediansyah A."/>
            <person name="Goeker M."/>
            <person name="Gross H."/>
        </authorList>
    </citation>
    <scope>NUCLEOTIDE SEQUENCE [LARGE SCALE GENOMIC DNA]</scope>
    <source>
        <strain evidence="2 3">DSM 17513</strain>
    </source>
</reference>
<dbReference type="AlphaFoldDB" id="A0A6I3X9S0"/>
<dbReference type="PANTHER" id="PTHR36110">
    <property type="entry name" value="RING-CLEAVING DIOXYGENASE MHQE-RELATED"/>
    <property type="match status" value="1"/>
</dbReference>
<protein>
    <submittedName>
        <fullName evidence="2">Glyoxalase</fullName>
    </submittedName>
</protein>
<accession>A0A6I3X9S0</accession>
<dbReference type="InterPro" id="IPR029068">
    <property type="entry name" value="Glyas_Bleomycin-R_OHBP_Dase"/>
</dbReference>
<evidence type="ECO:0000259" key="1">
    <source>
        <dbReference type="PROSITE" id="PS51819"/>
    </source>
</evidence>
<dbReference type="InterPro" id="IPR052537">
    <property type="entry name" value="Extradiol_RC_dioxygenase"/>
</dbReference>
<evidence type="ECO:0000313" key="3">
    <source>
        <dbReference type="Proteomes" id="UP000431684"/>
    </source>
</evidence>
<dbReference type="Gene3D" id="3.10.180.10">
    <property type="entry name" value="2,3-Dihydroxybiphenyl 1,2-Dioxygenase, domain 1"/>
    <property type="match status" value="2"/>
</dbReference>
<dbReference type="InterPro" id="IPR037523">
    <property type="entry name" value="VOC_core"/>
</dbReference>
<dbReference type="EMBL" id="WNWM01000002">
    <property type="protein sequence ID" value="MUI11360.1"/>
    <property type="molecule type" value="Genomic_DNA"/>
</dbReference>
<dbReference type="PANTHER" id="PTHR36110:SF2">
    <property type="entry name" value="RING-CLEAVING DIOXYGENASE MHQE-RELATED"/>
    <property type="match status" value="1"/>
</dbReference>
<gene>
    <name evidence="2" type="ORF">GJV26_02485</name>
</gene>
<keyword evidence="3" id="KW-1185">Reference proteome</keyword>
<organism evidence="2 3">
    <name type="scientific">Pseudoduganella dura</name>
    <dbReference type="NCBI Taxonomy" id="321982"/>
    <lineage>
        <taxon>Bacteria</taxon>
        <taxon>Pseudomonadati</taxon>
        <taxon>Pseudomonadota</taxon>
        <taxon>Betaproteobacteria</taxon>
        <taxon>Burkholderiales</taxon>
        <taxon>Oxalobacteraceae</taxon>
        <taxon>Telluria group</taxon>
        <taxon>Pseudoduganella</taxon>
    </lineage>
</organism>